<dbReference type="GO" id="GO:0000272">
    <property type="term" value="P:polysaccharide catabolic process"/>
    <property type="evidence" value="ECO:0007669"/>
    <property type="project" value="UniProtKB-KW"/>
</dbReference>
<dbReference type="PANTHER" id="PTHR31352:SF40">
    <property type="entry name" value="BETA-AMYLASE 6"/>
    <property type="match status" value="1"/>
</dbReference>
<comment type="catalytic activity">
    <reaction evidence="1 11">
        <text>Hydrolysis of (1-&gt;4)-alpha-D-glucosidic linkages in polysaccharides so as to remove successive maltose units from the non-reducing ends of the chains.</text>
        <dbReference type="EC" id="3.2.1.2"/>
    </reaction>
</comment>
<evidence type="ECO:0000256" key="5">
    <source>
        <dbReference type="ARBA" id="ARBA00023277"/>
    </source>
</evidence>
<feature type="active site" description="Proton donor" evidence="9">
    <location>
        <position position="308"/>
    </location>
</feature>
<evidence type="ECO:0000256" key="4">
    <source>
        <dbReference type="ARBA" id="ARBA00022801"/>
    </source>
</evidence>
<dbReference type="PRINTS" id="PR00750">
    <property type="entry name" value="BETAAMYLASE"/>
</dbReference>
<dbReference type="InterPro" id="IPR001371">
    <property type="entry name" value="Glyco_hydro_14B_pln"/>
</dbReference>
<comment type="caution">
    <text evidence="12">The sequence shown here is derived from an EMBL/GenBank/DDBJ whole genome shotgun (WGS) entry which is preliminary data.</text>
</comment>
<proteinExistence type="inferred from homology"/>
<evidence type="ECO:0000256" key="11">
    <source>
        <dbReference type="RuleBase" id="RU000509"/>
    </source>
</evidence>
<feature type="binding site" evidence="10">
    <location>
        <begin position="504"/>
        <end position="505"/>
    </location>
    <ligand>
        <name>substrate</name>
    </ligand>
</feature>
<dbReference type="GO" id="GO:0016161">
    <property type="term" value="F:beta-amylase activity"/>
    <property type="evidence" value="ECO:0007669"/>
    <property type="project" value="UniProtKB-EC"/>
</dbReference>
<dbReference type="PRINTS" id="PR00842">
    <property type="entry name" value="GLHYDLASE14B"/>
</dbReference>
<evidence type="ECO:0000256" key="10">
    <source>
        <dbReference type="PIRSR" id="PIRSR601554-2"/>
    </source>
</evidence>
<feature type="binding site" evidence="10">
    <location>
        <position position="418"/>
    </location>
    <ligand>
        <name>substrate</name>
    </ligand>
</feature>
<feature type="binding site" evidence="10">
    <location>
        <position position="175"/>
    </location>
    <ligand>
        <name>substrate</name>
    </ligand>
</feature>
<feature type="binding site" evidence="10">
    <location>
        <position position="223"/>
    </location>
    <ligand>
        <name>substrate</name>
    </ligand>
</feature>
<accession>A0AAV0QXP0</accession>
<dbReference type="InterPro" id="IPR001554">
    <property type="entry name" value="Glyco_hydro_14"/>
</dbReference>
<feature type="binding site" evidence="10">
    <location>
        <position position="465"/>
    </location>
    <ligand>
        <name>substrate</name>
    </ligand>
</feature>
<evidence type="ECO:0000313" key="12">
    <source>
        <dbReference type="EMBL" id="CAI0550232.1"/>
    </source>
</evidence>
<evidence type="ECO:0000256" key="2">
    <source>
        <dbReference type="ARBA" id="ARBA00005652"/>
    </source>
</evidence>
<keyword evidence="6 11" id="KW-0326">Glycosidase</keyword>
<dbReference type="EC" id="3.2.1.2" evidence="3 11"/>
<name>A0AAV0QXP0_9ROSI</name>
<sequence length="637" mass="72303">MLSSHCSSNQQQQRHVLWDIPLPRNQIYSGCQSMENGSNKKRLTRGNLQRLGTGMNSSAAKTDGVNHVAAASRTSTTQSENVGFTLSRWYRQTRSPLANRKSLNPNSYYCHSFPLTRIKLQATTHDDKLIQHYVPTFVMLPLGVVTAENVIVDKAKLEKQLKELKAAEIDGVMVDVWWGIIEARGPKQYDWSGYRELFLLLKKLDLKIQAIMSFHQCGGNIGDNVFISLPQWVLKVGETDPDIFYTNRAGARNKEYLSLGVDHLPLFGGRTPVQMYGDFMKSFRESMADFFESGLIIDIEVGLGPAGELRYASYPETQGWAFPGIGEFQCYDKYLAADFKEAAAKAGHPEWELPDDAGEYNSRPDQTAFFRSNNGTYLTEKGKFFLTWYSTKLLLHGDEIIDEANKAFLGCKLKLAAKVSGIHWWYNHPSHAAELTAGYYNLPDRDGYRPVARMLSRHNAILNFTCLEMRNSEQPAYAKSAPQELVQMVLSDGWKEGIEVAGENALARYYADGYNQILLNARPNGVRPAMEREKKLRMYGVTILRLTDDLMRPNNLDLFKKFIRKMHADQHYCPELSKYGHAIERLERSKPKLRTEELLEATKPSEAFPWDGETDMPVEPASVFARLLKTILSIFSD</sequence>
<evidence type="ECO:0000256" key="7">
    <source>
        <dbReference type="ARBA" id="ARBA00023326"/>
    </source>
</evidence>
<gene>
    <name evidence="12" type="ORF">LITE_LOCUS45467</name>
</gene>
<evidence type="ECO:0000313" key="13">
    <source>
        <dbReference type="Proteomes" id="UP001154282"/>
    </source>
</evidence>
<evidence type="ECO:0000256" key="8">
    <source>
        <dbReference type="ARBA" id="ARBA00072721"/>
    </source>
</evidence>
<dbReference type="SUPFAM" id="SSF51445">
    <property type="entry name" value="(Trans)glycosidases"/>
    <property type="match status" value="1"/>
</dbReference>
<keyword evidence="13" id="KW-1185">Reference proteome</keyword>
<feature type="binding site" evidence="10">
    <location>
        <position position="215"/>
    </location>
    <ligand>
        <name>substrate</name>
    </ligand>
</feature>
<reference evidence="12" key="1">
    <citation type="submission" date="2022-08" db="EMBL/GenBank/DDBJ databases">
        <authorList>
            <person name="Gutierrez-Valencia J."/>
        </authorList>
    </citation>
    <scope>NUCLEOTIDE SEQUENCE</scope>
</reference>
<dbReference type="InterPro" id="IPR017853">
    <property type="entry name" value="GH"/>
</dbReference>
<dbReference type="Proteomes" id="UP001154282">
    <property type="component" value="Unassembled WGS sequence"/>
</dbReference>
<dbReference type="Gene3D" id="3.20.20.80">
    <property type="entry name" value="Glycosidases"/>
    <property type="match status" value="1"/>
</dbReference>
<keyword evidence="5 11" id="KW-0119">Carbohydrate metabolism</keyword>
<evidence type="ECO:0000256" key="6">
    <source>
        <dbReference type="ARBA" id="ARBA00023295"/>
    </source>
</evidence>
<dbReference type="FunFam" id="3.20.20.80:FF:000066">
    <property type="entry name" value="Beta-amylase"/>
    <property type="match status" value="1"/>
</dbReference>
<evidence type="ECO:0000256" key="9">
    <source>
        <dbReference type="PIRSR" id="PIRSR601554-1"/>
    </source>
</evidence>
<comment type="similarity">
    <text evidence="2 11">Belongs to the glycosyl hydrolase 14 family.</text>
</comment>
<protein>
    <recommendedName>
        <fullName evidence="8 11">Beta-amylase</fullName>
        <ecNumber evidence="3 11">3.2.1.2</ecNumber>
    </recommendedName>
</protein>
<evidence type="ECO:0000256" key="1">
    <source>
        <dbReference type="ARBA" id="ARBA00000546"/>
    </source>
</evidence>
<dbReference type="PANTHER" id="PTHR31352">
    <property type="entry name" value="BETA-AMYLASE 1, CHLOROPLASTIC"/>
    <property type="match status" value="1"/>
</dbReference>
<organism evidence="12 13">
    <name type="scientific">Linum tenue</name>
    <dbReference type="NCBI Taxonomy" id="586396"/>
    <lineage>
        <taxon>Eukaryota</taxon>
        <taxon>Viridiplantae</taxon>
        <taxon>Streptophyta</taxon>
        <taxon>Embryophyta</taxon>
        <taxon>Tracheophyta</taxon>
        <taxon>Spermatophyta</taxon>
        <taxon>Magnoliopsida</taxon>
        <taxon>eudicotyledons</taxon>
        <taxon>Gunneridae</taxon>
        <taxon>Pentapetalae</taxon>
        <taxon>rosids</taxon>
        <taxon>fabids</taxon>
        <taxon>Malpighiales</taxon>
        <taxon>Linaceae</taxon>
        <taxon>Linum</taxon>
    </lineage>
</organism>
<keyword evidence="7 11" id="KW-0624">Polysaccharide degradation</keyword>
<feature type="binding site" evidence="10">
    <location>
        <position position="545"/>
    </location>
    <ligand>
        <name>substrate</name>
    </ligand>
</feature>
<evidence type="ECO:0000256" key="3">
    <source>
        <dbReference type="ARBA" id="ARBA00012594"/>
    </source>
</evidence>
<feature type="binding site" evidence="10">
    <location>
        <position position="423"/>
    </location>
    <ligand>
        <name>substrate</name>
    </ligand>
</feature>
<feature type="active site" description="Proton acceptor" evidence="9">
    <location>
        <position position="503"/>
    </location>
</feature>
<dbReference type="Pfam" id="PF01373">
    <property type="entry name" value="Glyco_hydro_14"/>
    <property type="match status" value="1"/>
</dbReference>
<keyword evidence="4 11" id="KW-0378">Hydrolase</keyword>
<dbReference type="EMBL" id="CAMGYJ010000010">
    <property type="protein sequence ID" value="CAI0550232.1"/>
    <property type="molecule type" value="Genomic_DNA"/>
</dbReference>
<dbReference type="AlphaFoldDB" id="A0AAV0QXP0"/>